<organism evidence="1 2">
    <name type="scientific">Planctomyces bekefii</name>
    <dbReference type="NCBI Taxonomy" id="1653850"/>
    <lineage>
        <taxon>Bacteria</taxon>
        <taxon>Pseudomonadati</taxon>
        <taxon>Planctomycetota</taxon>
        <taxon>Planctomycetia</taxon>
        <taxon>Planctomycetales</taxon>
        <taxon>Planctomycetaceae</taxon>
        <taxon>Planctomyces</taxon>
    </lineage>
</organism>
<dbReference type="EMBL" id="SRHE01000315">
    <property type="protein sequence ID" value="TWW09302.1"/>
    <property type="molecule type" value="Genomic_DNA"/>
</dbReference>
<comment type="caution">
    <text evidence="1">The sequence shown here is derived from an EMBL/GenBank/DDBJ whole genome shotgun (WGS) entry which is preliminary data.</text>
</comment>
<evidence type="ECO:0000313" key="1">
    <source>
        <dbReference type="EMBL" id="TWW09302.1"/>
    </source>
</evidence>
<dbReference type="GO" id="GO:0006402">
    <property type="term" value="P:mRNA catabolic process"/>
    <property type="evidence" value="ECO:0007669"/>
    <property type="project" value="InterPro"/>
</dbReference>
<dbReference type="InterPro" id="IPR036107">
    <property type="entry name" value="CsrA_sf"/>
</dbReference>
<dbReference type="Pfam" id="PF02599">
    <property type="entry name" value="CsrA"/>
    <property type="match status" value="1"/>
</dbReference>
<dbReference type="SUPFAM" id="SSF117130">
    <property type="entry name" value="CsrA-like"/>
    <property type="match status" value="1"/>
</dbReference>
<dbReference type="InterPro" id="IPR003751">
    <property type="entry name" value="CsrA"/>
</dbReference>
<keyword evidence="2" id="KW-1185">Reference proteome</keyword>
<dbReference type="Gene3D" id="2.60.40.4380">
    <property type="entry name" value="Translational regulator CsrA"/>
    <property type="match status" value="1"/>
</dbReference>
<protein>
    <recommendedName>
        <fullName evidence="3">Carbon storage regulator</fullName>
    </recommendedName>
</protein>
<proteinExistence type="predicted"/>
<dbReference type="Proteomes" id="UP000321083">
    <property type="component" value="Unassembled WGS sequence"/>
</dbReference>
<reference evidence="1 2" key="2">
    <citation type="submission" date="2019-08" db="EMBL/GenBank/DDBJ databases">
        <authorList>
            <person name="Henke P."/>
        </authorList>
    </citation>
    <scope>NUCLEOTIDE SEQUENCE [LARGE SCALE GENOMIC DNA]</scope>
    <source>
        <strain evidence="1">Phe10_nw2017</strain>
    </source>
</reference>
<evidence type="ECO:0008006" key="3">
    <source>
        <dbReference type="Google" id="ProtNLM"/>
    </source>
</evidence>
<sequence>MLVLKRRKGQEIVIESPVTGMAAGFPGGAIRIRVVQTSDGSCSLAFDAPETHRIRRAELPAVPQPQPAQQVCAVSCASRGVSELLQVQG</sequence>
<accession>A0A5C6M5N2</accession>
<dbReference type="GO" id="GO:0003723">
    <property type="term" value="F:RNA binding"/>
    <property type="evidence" value="ECO:0007669"/>
    <property type="project" value="InterPro"/>
</dbReference>
<evidence type="ECO:0000313" key="2">
    <source>
        <dbReference type="Proteomes" id="UP000321083"/>
    </source>
</evidence>
<name>A0A5C6M5N2_9PLAN</name>
<dbReference type="GO" id="GO:0006109">
    <property type="term" value="P:regulation of carbohydrate metabolic process"/>
    <property type="evidence" value="ECO:0007669"/>
    <property type="project" value="InterPro"/>
</dbReference>
<reference evidence="1 2" key="1">
    <citation type="submission" date="2019-08" db="EMBL/GenBank/DDBJ databases">
        <title>100 year-old enigma solved: identification of Planctomyces bekefii, the type genus and species of the phylum Planctomycetes.</title>
        <authorList>
            <person name="Svetlana D.N."/>
            <person name="Overmann J."/>
        </authorList>
    </citation>
    <scope>NUCLEOTIDE SEQUENCE [LARGE SCALE GENOMIC DNA]</scope>
    <source>
        <strain evidence="1">Phe10_nw2017</strain>
    </source>
</reference>
<gene>
    <name evidence="1" type="ORF">E3A20_15650</name>
</gene>
<dbReference type="AlphaFoldDB" id="A0A5C6M5N2"/>